<comment type="similarity">
    <text evidence="1">Belongs to the AB hydrolase superfamily. FUS2 hydrolase family.</text>
</comment>
<dbReference type="InterPro" id="IPR050261">
    <property type="entry name" value="FrsA_esterase"/>
</dbReference>
<accession>A0A6B3QT63</accession>
<dbReference type="GO" id="GO:0016787">
    <property type="term" value="F:hydrolase activity"/>
    <property type="evidence" value="ECO:0007669"/>
    <property type="project" value="UniProtKB-KW"/>
</dbReference>
<evidence type="ECO:0000256" key="1">
    <source>
        <dbReference type="ARBA" id="ARBA00038115"/>
    </source>
</evidence>
<dbReference type="PANTHER" id="PTHR22946">
    <property type="entry name" value="DIENELACTONE HYDROLASE DOMAIN-CONTAINING PROTEIN-RELATED"/>
    <property type="match status" value="1"/>
</dbReference>
<dbReference type="InterPro" id="IPR029058">
    <property type="entry name" value="AB_hydrolase_fold"/>
</dbReference>
<dbReference type="PANTHER" id="PTHR22946:SF12">
    <property type="entry name" value="CONIDIAL PIGMENT BIOSYNTHESIS PROTEIN AYG1 (AFU_ORTHOLOGUE AFUA_2G17550)"/>
    <property type="match status" value="1"/>
</dbReference>
<name>A0A6B3QT63_STRTE</name>
<proteinExistence type="inferred from homology"/>
<evidence type="ECO:0000313" key="3">
    <source>
        <dbReference type="EMBL" id="NEV90918.1"/>
    </source>
</evidence>
<dbReference type="Gene3D" id="3.40.50.1820">
    <property type="entry name" value="alpha/beta hydrolase"/>
    <property type="match status" value="1"/>
</dbReference>
<dbReference type="InterPro" id="IPR000073">
    <property type="entry name" value="AB_hydrolase_1"/>
</dbReference>
<dbReference type="Pfam" id="PF00561">
    <property type="entry name" value="Abhydrolase_1"/>
    <property type="match status" value="1"/>
</dbReference>
<evidence type="ECO:0000259" key="2">
    <source>
        <dbReference type="Pfam" id="PF00561"/>
    </source>
</evidence>
<organism evidence="3">
    <name type="scientific">Streptomyces tendae</name>
    <dbReference type="NCBI Taxonomy" id="1932"/>
    <lineage>
        <taxon>Bacteria</taxon>
        <taxon>Bacillati</taxon>
        <taxon>Actinomycetota</taxon>
        <taxon>Actinomycetes</taxon>
        <taxon>Kitasatosporales</taxon>
        <taxon>Streptomycetaceae</taxon>
        <taxon>Streptomyces</taxon>
    </lineage>
</organism>
<protein>
    <submittedName>
        <fullName evidence="3">Alpha/beta hydrolase</fullName>
    </submittedName>
</protein>
<dbReference type="AlphaFoldDB" id="A0A6B3QT63"/>
<gene>
    <name evidence="3" type="ORF">GUR47_30245</name>
</gene>
<comment type="caution">
    <text evidence="3">The sequence shown here is derived from an EMBL/GenBank/DDBJ whole genome shotgun (WGS) entry which is preliminary data.</text>
</comment>
<dbReference type="SUPFAM" id="SSF53474">
    <property type="entry name" value="alpha/beta-Hydrolases"/>
    <property type="match status" value="1"/>
</dbReference>
<dbReference type="RefSeq" id="WP_164460358.1">
    <property type="nucleotide sequence ID" value="NZ_JAAIFS010000007.1"/>
</dbReference>
<keyword evidence="3" id="KW-0378">Hydrolase</keyword>
<feature type="domain" description="AB hydrolase-1" evidence="2">
    <location>
        <begin position="154"/>
        <end position="339"/>
    </location>
</feature>
<sequence length="396" mass="43574">MMVSDQEIIERFPVGYHSLHPNVSLNFQLNRFYGWANEERMLEELRTVAPRVSDYADWTRVMLEFSDKALSAGRQLPAAYYARAAQFFLRPDDPRFAPAQRRFLDNAEAGNGVTATDRHSVPYGTTRLTAYRFTPARPRGTIVVFGGYDSYIAEWLPAALALRDSGLDTVIFDGPGQGTVLDAGTAMTPDWHLPVAAVLDHFGLSDVTLAGFSLGGCLVMRAAAHEPRVARVIAWDILTDLFEASRALFESVGLGSLTADFDSLPAPVLDAAVKEGCRSDLLLDWFLEQGRRVMGVDTANSLFRAWNEYRTDDVSHLVTQDVLLLAGAADHYVPLHMLGDQVLTLPAARSVGARVFTETEQAQNHCQIGNQGLALKVILDWLDQVGGRSAEPSGLY</sequence>
<dbReference type="EMBL" id="JAAIFS010000007">
    <property type="protein sequence ID" value="NEV90918.1"/>
    <property type="molecule type" value="Genomic_DNA"/>
</dbReference>
<reference evidence="3" key="1">
    <citation type="journal article" date="2020" name="Microorganisms">
        <title>Isolation, Genomic and Metabolomic Characterization of Streptomyces tendae VITAKN with Quorum Sensing Inhibitory Activity from Southern India.</title>
        <authorList>
            <person name="Ishaque N.M."/>
            <person name="Burgsdorf I."/>
            <person name="Limlingan Malit J.J."/>
            <person name="Saha S."/>
            <person name="Teta R."/>
            <person name="Ewe D."/>
            <person name="Kannabiran K."/>
            <person name="Hrouzek P."/>
            <person name="Steindler L."/>
            <person name="Costantino V."/>
            <person name="Saurav K."/>
        </authorList>
    </citation>
    <scope>NUCLEOTIDE SEQUENCE</scope>
    <source>
        <strain evidence="3">VITAKN</strain>
    </source>
</reference>